<evidence type="ECO:0000313" key="6">
    <source>
        <dbReference type="Proteomes" id="UP001243330"/>
    </source>
</evidence>
<keyword evidence="2 3" id="KW-0040">ANK repeat</keyword>
<feature type="repeat" description="ANK" evidence="3">
    <location>
        <begin position="1001"/>
        <end position="1033"/>
    </location>
</feature>
<evidence type="ECO:0000313" key="5">
    <source>
        <dbReference type="EMBL" id="KAK1839694.1"/>
    </source>
</evidence>
<accession>A0AAD9A236</accession>
<keyword evidence="6" id="KW-1185">Reference proteome</keyword>
<dbReference type="InterPro" id="IPR002110">
    <property type="entry name" value="Ankyrin_rpt"/>
</dbReference>
<evidence type="ECO:0000256" key="4">
    <source>
        <dbReference type="SAM" id="MobiDB-lite"/>
    </source>
</evidence>
<dbReference type="PANTHER" id="PTHR24198">
    <property type="entry name" value="ANKYRIN REPEAT AND PROTEIN KINASE DOMAIN-CONTAINING PROTEIN"/>
    <property type="match status" value="1"/>
</dbReference>
<dbReference type="Pfam" id="PF12796">
    <property type="entry name" value="Ank_2"/>
    <property type="match status" value="3"/>
</dbReference>
<gene>
    <name evidence="5" type="ORF">CCHR01_17677</name>
</gene>
<organism evidence="5 6">
    <name type="scientific">Colletotrichum chrysophilum</name>
    <dbReference type="NCBI Taxonomy" id="1836956"/>
    <lineage>
        <taxon>Eukaryota</taxon>
        <taxon>Fungi</taxon>
        <taxon>Dikarya</taxon>
        <taxon>Ascomycota</taxon>
        <taxon>Pezizomycotina</taxon>
        <taxon>Sordariomycetes</taxon>
        <taxon>Hypocreomycetidae</taxon>
        <taxon>Glomerellales</taxon>
        <taxon>Glomerellaceae</taxon>
        <taxon>Colletotrichum</taxon>
        <taxon>Colletotrichum gloeosporioides species complex</taxon>
    </lineage>
</organism>
<dbReference type="PANTHER" id="PTHR24198:SF165">
    <property type="entry name" value="ANKYRIN REPEAT-CONTAINING PROTEIN-RELATED"/>
    <property type="match status" value="1"/>
</dbReference>
<feature type="repeat" description="ANK" evidence="3">
    <location>
        <begin position="1036"/>
        <end position="1063"/>
    </location>
</feature>
<feature type="region of interest" description="Disordered" evidence="4">
    <location>
        <begin position="1135"/>
        <end position="1190"/>
    </location>
</feature>
<dbReference type="PROSITE" id="PS50297">
    <property type="entry name" value="ANK_REP_REGION"/>
    <property type="match status" value="4"/>
</dbReference>
<dbReference type="PROSITE" id="PS50088">
    <property type="entry name" value="ANK_REPEAT"/>
    <property type="match status" value="4"/>
</dbReference>
<dbReference type="AlphaFoldDB" id="A0AAD9A236"/>
<evidence type="ECO:0000256" key="2">
    <source>
        <dbReference type="ARBA" id="ARBA00023043"/>
    </source>
</evidence>
<protein>
    <submittedName>
        <fullName evidence="5">Ankyrin repeat containing protein</fullName>
    </submittedName>
</protein>
<dbReference type="SMART" id="SM00248">
    <property type="entry name" value="ANK"/>
    <property type="match status" value="10"/>
</dbReference>
<feature type="repeat" description="ANK" evidence="3">
    <location>
        <begin position="966"/>
        <end position="998"/>
    </location>
</feature>
<evidence type="ECO:0000256" key="1">
    <source>
        <dbReference type="ARBA" id="ARBA00022737"/>
    </source>
</evidence>
<reference evidence="5" key="1">
    <citation type="submission" date="2023-01" db="EMBL/GenBank/DDBJ databases">
        <title>Colletotrichum chrysophilum M932 genome sequence.</title>
        <authorList>
            <person name="Baroncelli R."/>
        </authorList>
    </citation>
    <scope>NUCLEOTIDE SEQUENCE</scope>
    <source>
        <strain evidence="5">M932</strain>
    </source>
</reference>
<keyword evidence="1" id="KW-0677">Repeat</keyword>
<dbReference type="Gene3D" id="1.25.40.20">
    <property type="entry name" value="Ankyrin repeat-containing domain"/>
    <property type="match status" value="3"/>
</dbReference>
<comment type="caution">
    <text evidence="5">The sequence shown here is derived from an EMBL/GenBank/DDBJ whole genome shotgun (WGS) entry which is preliminary data.</text>
</comment>
<dbReference type="Proteomes" id="UP001243330">
    <property type="component" value="Unassembled WGS sequence"/>
</dbReference>
<name>A0AAD9A236_9PEZI</name>
<evidence type="ECO:0000256" key="3">
    <source>
        <dbReference type="PROSITE-ProRule" id="PRU00023"/>
    </source>
</evidence>
<dbReference type="EMBL" id="JAQOWY010000639">
    <property type="protein sequence ID" value="KAK1839694.1"/>
    <property type="molecule type" value="Genomic_DNA"/>
</dbReference>
<proteinExistence type="predicted"/>
<feature type="compositionally biased region" description="Basic and acidic residues" evidence="4">
    <location>
        <begin position="1142"/>
        <end position="1155"/>
    </location>
</feature>
<dbReference type="InterPro" id="IPR036770">
    <property type="entry name" value="Ankyrin_rpt-contain_sf"/>
</dbReference>
<feature type="repeat" description="ANK" evidence="3">
    <location>
        <begin position="526"/>
        <end position="554"/>
    </location>
</feature>
<dbReference type="SUPFAM" id="SSF48403">
    <property type="entry name" value="Ankyrin repeat"/>
    <property type="match status" value="2"/>
</dbReference>
<sequence>MPPSKRLRCDDPEWTRRKAAIEEMYVFDRLSQKKIRDKLEEDGFRVTCVKLIPSRLRCKRIVDLPSAAASPKTPEGMELWIRTPSPAPMQLMWVDTLPWIRFQNRVLPNILDLTNRVIDHEPHHHGSQTQLDFSPLHRRFNGDPFRSASDFSVNIASMMPEKADNSFAKSAQIIVQEATDQAFNEHIQLILYCLSNNMYNINYDDDSSWLMAVTLIERSGLTSQTLDLAQEKDLTVTSIAENLFKLCIEFRHARIYRSRTHASNSNIISWLLKSGQNPDVEVNIGDNLWLPLQLATRDLNLKLVVELLDAGADPNRCSKDHDSPLLLLLRDVRVDSYLKMTPAQREVFGSLVLRFLEAGASLNERPSDKGPSALMWAVRLDLQIADLLIQYDAKIEHRVTIHDNDIAGSDFIRTQSVMGFAMYNSNEEQAMRKVQHLVGHVQRSGSSIPVADLLMADAVCLAAYFGFNEVIEYCCSFQNNTDTRQRILFSALCAASFRGYRKTCELLLQYGAPIKGPERLEAIPLPLHFAALADHSAVIKLLCEHGADVNAKFKGSGGNDHARNYMWNRSLIHRRHDKRIMFAEHCFEINPLGAAIIGTWQRTSQSFETLIQYGAELPIWAVYYGASRPQSPGIVYSAVDQGGNLNWRGPDGRTPLQRALQPLTMTRRASFSWKNGAVDKNDCLGIINSLVNAGAETAGSEAELIVFLKHWSHSDEVSMGPFHDDSRLKTYNLSTLAAVFLTRSIPRIERTLAKFRGAYDPGALCAGVMLAIQSGCTEPLQQLIINRPETANVSEQEGTALGLAAWYGQVYILDMLLSKIQNLTPALVPIDLYGFTTNLSMPSDRVLDAYISESFEEDFPFWHGKPELNYDLILCSPLVFSLSSEKCLDKLLENDFKPDRLTLSVAVCYGKVEILEKLLQGKWDIGSDIERPGPLYFSVAQRLDEMTRVLLNAGLSPNEDNELVSIGRSPLQQAVEDGNLEMIDLLLEFHADVNARAARFSGATALQLAAIKGRLGIARRLIDLGANVNASGAERNGRTALEGAAEHGRLDMVQLLLNCGANVVGDGCLQYFKAIRFAETGAHKVVANLLKKHREWTSFDNEMWELFCALDKERLEELESLEELIYSSASSERIEIPSSSGRDGDSPEEGTRLDDYSDYGHNSIRRVPFAEGRISPTEAAPGDRSLGQLEDGSLGQLEDLSNAVLAGIDYDNMIAEDHIASRIHDDTAWNQ</sequence>